<dbReference type="Pfam" id="PF00581">
    <property type="entry name" value="Rhodanese"/>
    <property type="match status" value="1"/>
</dbReference>
<dbReference type="CDD" id="cd00158">
    <property type="entry name" value="RHOD"/>
    <property type="match status" value="1"/>
</dbReference>
<sequence>MLGLFSFWGNSKPVDKVEFISAAEAKEILDAGSADVLIDVRPVSQFGMARIPGAVNLPVLEMVKNPAKLEEYRNKKAVLYCNTQNQSSHAAEVMQKAGLENFKVISGGIIDWHKQGYEIDNQV</sequence>
<gene>
    <name evidence="2" type="ORF">MNBD_NITROSPINAE01-1333</name>
</gene>
<organism evidence="2">
    <name type="scientific">hydrothermal vent metagenome</name>
    <dbReference type="NCBI Taxonomy" id="652676"/>
    <lineage>
        <taxon>unclassified sequences</taxon>
        <taxon>metagenomes</taxon>
        <taxon>ecological metagenomes</taxon>
    </lineage>
</organism>
<protein>
    <recommendedName>
        <fullName evidence="1">Rhodanese domain-containing protein</fullName>
    </recommendedName>
</protein>
<reference evidence="2" key="1">
    <citation type="submission" date="2018-06" db="EMBL/GenBank/DDBJ databases">
        <authorList>
            <person name="Zhirakovskaya E."/>
        </authorList>
    </citation>
    <scope>NUCLEOTIDE SEQUENCE</scope>
</reference>
<evidence type="ECO:0000259" key="1">
    <source>
        <dbReference type="PROSITE" id="PS50206"/>
    </source>
</evidence>
<accession>A0A3B1C1A1</accession>
<dbReference type="InterPro" id="IPR036873">
    <property type="entry name" value="Rhodanese-like_dom_sf"/>
</dbReference>
<dbReference type="AlphaFoldDB" id="A0A3B1C1A1"/>
<dbReference type="InterPro" id="IPR001763">
    <property type="entry name" value="Rhodanese-like_dom"/>
</dbReference>
<dbReference type="PROSITE" id="PS50206">
    <property type="entry name" value="RHODANESE_3"/>
    <property type="match status" value="1"/>
</dbReference>
<evidence type="ECO:0000313" key="2">
    <source>
        <dbReference type="EMBL" id="VAX16670.1"/>
    </source>
</evidence>
<dbReference type="PANTHER" id="PTHR44086">
    <property type="entry name" value="THIOSULFATE SULFURTRANSFERASE RDL2, MITOCHONDRIAL-RELATED"/>
    <property type="match status" value="1"/>
</dbReference>
<proteinExistence type="predicted"/>
<feature type="domain" description="Rhodanese" evidence="1">
    <location>
        <begin position="31"/>
        <end position="121"/>
    </location>
</feature>
<dbReference type="GO" id="GO:0004792">
    <property type="term" value="F:thiosulfate-cyanide sulfurtransferase activity"/>
    <property type="evidence" value="ECO:0007669"/>
    <property type="project" value="TreeGrafter"/>
</dbReference>
<dbReference type="EMBL" id="UOGC01000035">
    <property type="protein sequence ID" value="VAX16670.1"/>
    <property type="molecule type" value="Genomic_DNA"/>
</dbReference>
<dbReference type="PANTHER" id="PTHR44086:SF10">
    <property type="entry name" value="THIOSULFATE SULFURTRANSFERASE_RHODANESE-LIKE DOMAIN-CONTAINING PROTEIN 3"/>
    <property type="match status" value="1"/>
</dbReference>
<dbReference type="SMART" id="SM00450">
    <property type="entry name" value="RHOD"/>
    <property type="match status" value="1"/>
</dbReference>
<name>A0A3B1C1A1_9ZZZZ</name>
<dbReference type="SUPFAM" id="SSF52821">
    <property type="entry name" value="Rhodanese/Cell cycle control phosphatase"/>
    <property type="match status" value="1"/>
</dbReference>
<dbReference type="Gene3D" id="3.40.250.10">
    <property type="entry name" value="Rhodanese-like domain"/>
    <property type="match status" value="1"/>
</dbReference>